<evidence type="ECO:0000313" key="9">
    <source>
        <dbReference type="Proteomes" id="UP000285190"/>
    </source>
</evidence>
<dbReference type="OrthoDB" id="341858at2"/>
<feature type="domain" description="BioF2-like acetyltransferase" evidence="7">
    <location>
        <begin position="122"/>
        <end position="258"/>
    </location>
</feature>
<dbReference type="AlphaFoldDB" id="A0A418WWV7"/>
<dbReference type="Proteomes" id="UP000285190">
    <property type="component" value="Unassembled WGS sequence"/>
</dbReference>
<dbReference type="InterPro" id="IPR003447">
    <property type="entry name" value="FEMABX"/>
</dbReference>
<dbReference type="InterPro" id="IPR050644">
    <property type="entry name" value="PG_Glycine_Bridge_Synth"/>
</dbReference>
<dbReference type="SUPFAM" id="SSF55729">
    <property type="entry name" value="Acyl-CoA N-acyltransferases (Nat)"/>
    <property type="match status" value="1"/>
</dbReference>
<keyword evidence="6" id="KW-0961">Cell wall biogenesis/degradation</keyword>
<evidence type="ECO:0000313" key="8">
    <source>
        <dbReference type="EMBL" id="RJG04667.1"/>
    </source>
</evidence>
<evidence type="ECO:0000256" key="4">
    <source>
        <dbReference type="ARBA" id="ARBA00022984"/>
    </source>
</evidence>
<dbReference type="InterPro" id="IPR038740">
    <property type="entry name" value="BioF2-like_GNAT_dom"/>
</dbReference>
<name>A0A418WWV7_9BURK</name>
<dbReference type="PANTHER" id="PTHR36174:SF1">
    <property type="entry name" value="LIPID II:GLYCINE GLYCYLTRANSFERASE"/>
    <property type="match status" value="1"/>
</dbReference>
<accession>A0A418WWV7</accession>
<dbReference type="Gene3D" id="3.40.630.30">
    <property type="match status" value="1"/>
</dbReference>
<evidence type="ECO:0000256" key="6">
    <source>
        <dbReference type="ARBA" id="ARBA00023316"/>
    </source>
</evidence>
<dbReference type="RefSeq" id="WP_119735707.1">
    <property type="nucleotide sequence ID" value="NZ_QYUN01000002.1"/>
</dbReference>
<dbReference type="PROSITE" id="PS51191">
    <property type="entry name" value="FEMABX"/>
    <property type="match status" value="1"/>
</dbReference>
<sequence>MHEGSIYHTTEWFDFVERALGWRIHFAVDLHEGNPRYLPFVTKLQLGRRKHICLPLSHHVGFMDAISHVPKPEIVPLKSLSNIEIHDAVEISEVEKYCDYRSSVLDMRPFPDETALFSRLNKNSIQRKIIKAQKEGVVVVDESRNPGAFKIFRDMQTDTRIRQHSLMYPPKFFEILYETFKATGWVKLYLSYKDGIPLAGIIFFHFGNVATYAYGASHNIREISSLGANQVAMWTAIVEAHRAGLHYVDFGVSPKGNEDLLAYKAKWGANETDMFYSRKGQGLRISREGRLKKHMLTLVCSLPRPLYVWVSSKIMKMLL</sequence>
<dbReference type="GO" id="GO:0008360">
    <property type="term" value="P:regulation of cell shape"/>
    <property type="evidence" value="ECO:0007669"/>
    <property type="project" value="UniProtKB-KW"/>
</dbReference>
<evidence type="ECO:0000256" key="5">
    <source>
        <dbReference type="ARBA" id="ARBA00023315"/>
    </source>
</evidence>
<keyword evidence="9" id="KW-1185">Reference proteome</keyword>
<proteinExistence type="inferred from homology"/>
<dbReference type="PANTHER" id="PTHR36174">
    <property type="entry name" value="LIPID II:GLYCINE GLYCYLTRANSFERASE"/>
    <property type="match status" value="1"/>
</dbReference>
<evidence type="ECO:0000256" key="3">
    <source>
        <dbReference type="ARBA" id="ARBA00022960"/>
    </source>
</evidence>
<keyword evidence="5" id="KW-0012">Acyltransferase</keyword>
<evidence type="ECO:0000259" key="7">
    <source>
        <dbReference type="Pfam" id="PF13480"/>
    </source>
</evidence>
<evidence type="ECO:0000256" key="1">
    <source>
        <dbReference type="ARBA" id="ARBA00009943"/>
    </source>
</evidence>
<comment type="caution">
    <text evidence="8">The sequence shown here is derived from an EMBL/GenBank/DDBJ whole genome shotgun (WGS) entry which is preliminary data.</text>
</comment>
<dbReference type="GO" id="GO:0009252">
    <property type="term" value="P:peptidoglycan biosynthetic process"/>
    <property type="evidence" value="ECO:0007669"/>
    <property type="project" value="UniProtKB-KW"/>
</dbReference>
<evidence type="ECO:0000256" key="2">
    <source>
        <dbReference type="ARBA" id="ARBA00022679"/>
    </source>
</evidence>
<dbReference type="EMBL" id="QYUN01000002">
    <property type="protein sequence ID" value="RJG04667.1"/>
    <property type="molecule type" value="Genomic_DNA"/>
</dbReference>
<dbReference type="InterPro" id="IPR016181">
    <property type="entry name" value="Acyl_CoA_acyltransferase"/>
</dbReference>
<keyword evidence="4" id="KW-0573">Peptidoglycan synthesis</keyword>
<dbReference type="GO" id="GO:0071555">
    <property type="term" value="P:cell wall organization"/>
    <property type="evidence" value="ECO:0007669"/>
    <property type="project" value="UniProtKB-KW"/>
</dbReference>
<gene>
    <name evidence="8" type="ORF">D3870_00300</name>
</gene>
<keyword evidence="3" id="KW-0133">Cell shape</keyword>
<reference evidence="8 9" key="1">
    <citation type="submission" date="2018-09" db="EMBL/GenBank/DDBJ databases">
        <authorList>
            <person name="Zhu H."/>
        </authorList>
    </citation>
    <scope>NUCLEOTIDE SEQUENCE [LARGE SCALE GENOMIC DNA]</scope>
    <source>
        <strain evidence="8 9">K2R10-39</strain>
    </source>
</reference>
<dbReference type="Pfam" id="PF13480">
    <property type="entry name" value="Acetyltransf_6"/>
    <property type="match status" value="1"/>
</dbReference>
<organism evidence="8 9">
    <name type="scientific">Noviherbaspirillum cavernae</name>
    <dbReference type="NCBI Taxonomy" id="2320862"/>
    <lineage>
        <taxon>Bacteria</taxon>
        <taxon>Pseudomonadati</taxon>
        <taxon>Pseudomonadota</taxon>
        <taxon>Betaproteobacteria</taxon>
        <taxon>Burkholderiales</taxon>
        <taxon>Oxalobacteraceae</taxon>
        <taxon>Noviherbaspirillum</taxon>
    </lineage>
</organism>
<keyword evidence="2 8" id="KW-0808">Transferase</keyword>
<dbReference type="GO" id="GO:0016755">
    <property type="term" value="F:aminoacyltransferase activity"/>
    <property type="evidence" value="ECO:0007669"/>
    <property type="project" value="InterPro"/>
</dbReference>
<protein>
    <submittedName>
        <fullName evidence="8">GNAT family N-acetyltransferase</fullName>
    </submittedName>
</protein>
<comment type="similarity">
    <text evidence="1">Belongs to the FemABX family.</text>
</comment>